<evidence type="ECO:0000313" key="2">
    <source>
        <dbReference type="EMBL" id="MVQ30041.1"/>
    </source>
</evidence>
<dbReference type="SUPFAM" id="SSF56436">
    <property type="entry name" value="C-type lectin-like"/>
    <property type="match status" value="1"/>
</dbReference>
<dbReference type="SUPFAM" id="SSF109854">
    <property type="entry name" value="DinB/YfiT-like putative metalloenzymes"/>
    <property type="match status" value="1"/>
</dbReference>
<dbReference type="EMBL" id="WSEL01000003">
    <property type="protein sequence ID" value="MVQ30041.1"/>
    <property type="molecule type" value="Genomic_DNA"/>
</dbReference>
<dbReference type="Pfam" id="PF03781">
    <property type="entry name" value="FGE-sulfatase"/>
    <property type="match status" value="2"/>
</dbReference>
<evidence type="ECO:0000259" key="1">
    <source>
        <dbReference type="Pfam" id="PF03781"/>
    </source>
</evidence>
<sequence length="393" mass="44094">MSDASVGYSAATRLRTGTRDDVRAALVAQRARTLALAQRYVDALGPDLAVPYDPGLNPPRWELGHVAWFQDWWIARNRQRPLGVRCDPLHPRPPATLAGADDWFDSSRIAHRPRWSLPLPPLGGLRQWMDETFAATLGLLDALPPDAGDDDLYFFRLVCLHEAMHAEAACYMARRLGFAVPLPPRPVGPPSALQVPAQAFDLGWQGAGFAFDNELQPRTVALAAFEIDAVPVTWARYAAFVDAGGYQQRDWWTADGWQWRQRERQHPPRLPRGHDAAVHLSCHEAEAWCRWAGRRLPSEAEWECAALTAPGFAWGQAWEWTASTFQGWPGFVAHPYRDYSQPWFGRPRVLRGACAATSEVLAHPRYRNFFDPWRSDIFAGFRSCALPAPAVAV</sequence>
<comment type="caution">
    <text evidence="2">The sequence shown here is derived from an EMBL/GenBank/DDBJ whole genome shotgun (WGS) entry which is preliminary data.</text>
</comment>
<reference evidence="2 3" key="1">
    <citation type="submission" date="2019-12" db="EMBL/GenBank/DDBJ databases">
        <authorList>
            <person name="Huq M.A."/>
        </authorList>
    </citation>
    <scope>NUCLEOTIDE SEQUENCE [LARGE SCALE GENOMIC DNA]</scope>
    <source>
        <strain evidence="2 3">MAH-25</strain>
    </source>
</reference>
<dbReference type="PANTHER" id="PTHR23150:SF36">
    <property type="entry name" value="HERCYNINE OXYGENASE"/>
    <property type="match status" value="1"/>
</dbReference>
<name>A0A6N8IT02_9BURK</name>
<evidence type="ECO:0000313" key="3">
    <source>
        <dbReference type="Proteomes" id="UP000469385"/>
    </source>
</evidence>
<dbReference type="RefSeq" id="WP_157397973.1">
    <property type="nucleotide sequence ID" value="NZ_WSEL01000003.1"/>
</dbReference>
<dbReference type="AlphaFoldDB" id="A0A6N8IT02"/>
<dbReference type="NCBIfam" id="NF041186">
    <property type="entry name" value="SenA"/>
    <property type="match status" value="1"/>
</dbReference>
<protein>
    <submittedName>
        <fullName evidence="2">Ergothioneine biosynthesis protein EgtB</fullName>
    </submittedName>
</protein>
<accession>A0A6N8IT02</accession>
<gene>
    <name evidence="2" type="primary">egtB</name>
    <name evidence="2" type="ORF">GON04_11320</name>
</gene>
<dbReference type="InterPro" id="IPR042095">
    <property type="entry name" value="SUMF_sf"/>
</dbReference>
<feature type="domain" description="Sulfatase-modifying factor enzyme-like" evidence="1">
    <location>
        <begin position="193"/>
        <end position="306"/>
    </location>
</feature>
<dbReference type="PANTHER" id="PTHR23150">
    <property type="entry name" value="SULFATASE MODIFYING FACTOR 1, 2"/>
    <property type="match status" value="1"/>
</dbReference>
<feature type="domain" description="Sulfatase-modifying factor enzyme-like" evidence="1">
    <location>
        <begin position="315"/>
        <end position="382"/>
    </location>
</feature>
<dbReference type="InterPro" id="IPR051043">
    <property type="entry name" value="Sulfatase_Mod_Factor_Kinase"/>
</dbReference>
<dbReference type="InterPro" id="IPR030809">
    <property type="entry name" value="EgtB_signatur"/>
</dbReference>
<keyword evidence="3" id="KW-1185">Reference proteome</keyword>
<proteinExistence type="predicted"/>
<organism evidence="2 3">
    <name type="scientific">Ramlibacter pinisoli</name>
    <dbReference type="NCBI Taxonomy" id="2682844"/>
    <lineage>
        <taxon>Bacteria</taxon>
        <taxon>Pseudomonadati</taxon>
        <taxon>Pseudomonadota</taxon>
        <taxon>Betaproteobacteria</taxon>
        <taxon>Burkholderiales</taxon>
        <taxon>Comamonadaceae</taxon>
        <taxon>Ramlibacter</taxon>
    </lineage>
</organism>
<dbReference type="InterPro" id="IPR034660">
    <property type="entry name" value="DinB/YfiT-like"/>
</dbReference>
<dbReference type="InterPro" id="IPR016187">
    <property type="entry name" value="CTDL_fold"/>
</dbReference>
<dbReference type="NCBIfam" id="TIGR04373">
    <property type="entry name" value="egtB_X_signatur"/>
    <property type="match status" value="1"/>
</dbReference>
<dbReference type="InterPro" id="IPR005532">
    <property type="entry name" value="SUMF_dom"/>
</dbReference>
<dbReference type="Proteomes" id="UP000469385">
    <property type="component" value="Unassembled WGS sequence"/>
</dbReference>
<dbReference type="Gene3D" id="3.90.1580.10">
    <property type="entry name" value="paralog of FGE (formylglycine-generating enzyme)"/>
    <property type="match status" value="2"/>
</dbReference>